<dbReference type="AlphaFoldDB" id="A0A5C3R2D6"/>
<proteinExistence type="predicted"/>
<keyword evidence="3" id="KW-1185">Reference proteome</keyword>
<evidence type="ECO:0000313" key="2">
    <source>
        <dbReference type="EMBL" id="TFL06809.1"/>
    </source>
</evidence>
<evidence type="ECO:0000313" key="3">
    <source>
        <dbReference type="Proteomes" id="UP000305067"/>
    </source>
</evidence>
<dbReference type="PANTHER" id="PTHR47842:SF3">
    <property type="entry name" value="DUF676 DOMAIN-CONTAINING PROTEIN"/>
    <property type="match status" value="1"/>
</dbReference>
<dbReference type="Proteomes" id="UP000305067">
    <property type="component" value="Unassembled WGS sequence"/>
</dbReference>
<dbReference type="STRING" id="1884261.A0A5C3R2D6"/>
<dbReference type="InterPro" id="IPR029058">
    <property type="entry name" value="AB_hydrolase_fold"/>
</dbReference>
<feature type="compositionally biased region" description="Basic and acidic residues" evidence="1">
    <location>
        <begin position="398"/>
        <end position="408"/>
    </location>
</feature>
<protein>
    <submittedName>
        <fullName evidence="2">Uncharacterized protein</fullName>
    </submittedName>
</protein>
<name>A0A5C3R2D6_9AGAR</name>
<dbReference type="EMBL" id="ML178815">
    <property type="protein sequence ID" value="TFL06809.1"/>
    <property type="molecule type" value="Genomic_DNA"/>
</dbReference>
<accession>A0A5C3R2D6</accession>
<feature type="compositionally biased region" description="Polar residues" evidence="1">
    <location>
        <begin position="371"/>
        <end position="380"/>
    </location>
</feature>
<evidence type="ECO:0000256" key="1">
    <source>
        <dbReference type="SAM" id="MobiDB-lite"/>
    </source>
</evidence>
<gene>
    <name evidence="2" type="ORF">BDV98DRAFT_165848</name>
</gene>
<reference evidence="2 3" key="1">
    <citation type="journal article" date="2019" name="Nat. Ecol. Evol.">
        <title>Megaphylogeny resolves global patterns of mushroom evolution.</title>
        <authorList>
            <person name="Varga T."/>
            <person name="Krizsan K."/>
            <person name="Foldi C."/>
            <person name="Dima B."/>
            <person name="Sanchez-Garcia M."/>
            <person name="Sanchez-Ramirez S."/>
            <person name="Szollosi G.J."/>
            <person name="Szarkandi J.G."/>
            <person name="Papp V."/>
            <person name="Albert L."/>
            <person name="Andreopoulos W."/>
            <person name="Angelini C."/>
            <person name="Antonin V."/>
            <person name="Barry K.W."/>
            <person name="Bougher N.L."/>
            <person name="Buchanan P."/>
            <person name="Buyck B."/>
            <person name="Bense V."/>
            <person name="Catcheside P."/>
            <person name="Chovatia M."/>
            <person name="Cooper J."/>
            <person name="Damon W."/>
            <person name="Desjardin D."/>
            <person name="Finy P."/>
            <person name="Geml J."/>
            <person name="Haridas S."/>
            <person name="Hughes K."/>
            <person name="Justo A."/>
            <person name="Karasinski D."/>
            <person name="Kautmanova I."/>
            <person name="Kiss B."/>
            <person name="Kocsube S."/>
            <person name="Kotiranta H."/>
            <person name="LaButti K.M."/>
            <person name="Lechner B.E."/>
            <person name="Liimatainen K."/>
            <person name="Lipzen A."/>
            <person name="Lukacs Z."/>
            <person name="Mihaltcheva S."/>
            <person name="Morgado L.N."/>
            <person name="Niskanen T."/>
            <person name="Noordeloos M.E."/>
            <person name="Ohm R.A."/>
            <person name="Ortiz-Santana B."/>
            <person name="Ovrebo C."/>
            <person name="Racz N."/>
            <person name="Riley R."/>
            <person name="Savchenko A."/>
            <person name="Shiryaev A."/>
            <person name="Soop K."/>
            <person name="Spirin V."/>
            <person name="Szebenyi C."/>
            <person name="Tomsovsky M."/>
            <person name="Tulloss R.E."/>
            <person name="Uehling J."/>
            <person name="Grigoriev I.V."/>
            <person name="Vagvolgyi C."/>
            <person name="Papp T."/>
            <person name="Martin F.M."/>
            <person name="Miettinen O."/>
            <person name="Hibbett D.S."/>
            <person name="Nagy L.G."/>
        </authorList>
    </citation>
    <scope>NUCLEOTIDE SEQUENCE [LARGE SCALE GENOMIC DNA]</scope>
    <source>
        <strain evidence="2 3">CBS 309.79</strain>
    </source>
</reference>
<dbReference type="PANTHER" id="PTHR47842">
    <property type="entry name" value="EXPRESSED PROTEIN"/>
    <property type="match status" value="1"/>
</dbReference>
<dbReference type="SUPFAM" id="SSF53474">
    <property type="entry name" value="alpha/beta-Hydrolases"/>
    <property type="match status" value="1"/>
</dbReference>
<feature type="region of interest" description="Disordered" evidence="1">
    <location>
        <begin position="369"/>
        <end position="417"/>
    </location>
</feature>
<feature type="compositionally biased region" description="Polar residues" evidence="1">
    <location>
        <begin position="177"/>
        <end position="192"/>
    </location>
</feature>
<organism evidence="2 3">
    <name type="scientific">Pterulicium gracile</name>
    <dbReference type="NCBI Taxonomy" id="1884261"/>
    <lineage>
        <taxon>Eukaryota</taxon>
        <taxon>Fungi</taxon>
        <taxon>Dikarya</taxon>
        <taxon>Basidiomycota</taxon>
        <taxon>Agaricomycotina</taxon>
        <taxon>Agaricomycetes</taxon>
        <taxon>Agaricomycetidae</taxon>
        <taxon>Agaricales</taxon>
        <taxon>Pleurotineae</taxon>
        <taxon>Pterulaceae</taxon>
        <taxon>Pterulicium</taxon>
    </lineage>
</organism>
<sequence>MSPAVTVHIIYIHGFQGNDTTFRRFPTDLQNYLTTFLDAQHTRFRTRSSLYPTYKSTKPIANATQNFLEWLSLQPPSPVILLGHSMGGLLAADAATSPSQKSSKCKHPIIGMIAFDTPYLGMHPHVVITGIASLFAKKEEQDASPANAETVLNDSNVVQFHDNRVTDDWDEFKKTMPPQSRSTSQLSVTSPSPADHPSALPNSAIPRPPPQHSASSSSSRSNTSSKHRVTPPALQKMLNKLPAVVKDHPSVQGFISTHADKLDKPFTRWLTKHSDDPLGASKAWVVERLQFGSCMFDAKDLKDRYGRLVKWNWQGGWVNYWTITTGLEKEKTRLRRLASDTKEIEQGGEAKSDQLAVDKKDNDAALKETVLTPTSESTPNLEPPPEKQRRGSSSSPKPGEKSPKRERSPSPPSPRHFVVLPTGLGAYLGGADSWEQIVIDGAEDEVAAHLGMFMEDQNLGYDKLVKDTAEKILGWCKRAGI</sequence>
<dbReference type="Gene3D" id="3.40.50.1820">
    <property type="entry name" value="alpha/beta hydrolase"/>
    <property type="match status" value="1"/>
</dbReference>
<feature type="region of interest" description="Disordered" evidence="1">
    <location>
        <begin position="170"/>
        <end position="230"/>
    </location>
</feature>
<feature type="compositionally biased region" description="Low complexity" evidence="1">
    <location>
        <begin position="213"/>
        <end position="224"/>
    </location>
</feature>
<dbReference type="OrthoDB" id="3248508at2759"/>